<organism evidence="4">
    <name type="scientific">Diabrotica virgifera virgifera</name>
    <name type="common">western corn rootworm</name>
    <dbReference type="NCBI Taxonomy" id="50390"/>
    <lineage>
        <taxon>Eukaryota</taxon>
        <taxon>Metazoa</taxon>
        <taxon>Ecdysozoa</taxon>
        <taxon>Arthropoda</taxon>
        <taxon>Hexapoda</taxon>
        <taxon>Insecta</taxon>
        <taxon>Pterygota</taxon>
        <taxon>Neoptera</taxon>
        <taxon>Endopterygota</taxon>
        <taxon>Coleoptera</taxon>
        <taxon>Polyphaga</taxon>
        <taxon>Cucujiformia</taxon>
        <taxon>Chrysomeloidea</taxon>
        <taxon>Chrysomelidae</taxon>
        <taxon>Galerucinae</taxon>
        <taxon>Diabroticina</taxon>
        <taxon>Diabroticites</taxon>
        <taxon>Diabrotica</taxon>
    </lineage>
</organism>
<proteinExistence type="predicted"/>
<evidence type="ECO:0000313" key="3">
    <source>
        <dbReference type="Proteomes" id="UP001652700"/>
    </source>
</evidence>
<accession>A0A6P7GZG4</accession>
<dbReference type="Proteomes" id="UP001652700">
    <property type="component" value="Unplaced"/>
</dbReference>
<sequence length="226" mass="26284">MQKVNSFYITKRNIFKIFTMEVVSVDEIKDIISSISNETQKHNINPFTEEALFKFDLYKNINTRTLHSQSTSLEYLKNLNDGITADVDRIKDTSRNNKSYVAKSQTNADDLNNRMNELQMKCTDVKKEINALEHKISHMEAKEKHFQKKRDEILVFKLLTNTHFSYDTKKVRGYVTGKTSDSSKTFDFNPQQMDNKKITDNLYNALKACCNTRSPGGKEDKENEKQ</sequence>
<name>A0A6P7GZG4_DIAVI</name>
<evidence type="ECO:0000256" key="1">
    <source>
        <dbReference type="SAM" id="Coils"/>
    </source>
</evidence>
<protein>
    <submittedName>
        <fullName evidence="4">Uncharacterized protein LOC114342556</fullName>
    </submittedName>
</protein>
<evidence type="ECO:0000313" key="4">
    <source>
        <dbReference type="RefSeq" id="XP_028149175.1"/>
    </source>
</evidence>
<evidence type="ECO:0000313" key="2">
    <source>
        <dbReference type="EnsemblMetazoa" id="XP_028149175.1"/>
    </source>
</evidence>
<dbReference type="AlphaFoldDB" id="A0A6P7GZG4"/>
<keyword evidence="1" id="KW-0175">Coiled coil</keyword>
<reference evidence="4" key="1">
    <citation type="submission" date="2025-04" db="UniProtKB">
        <authorList>
            <consortium name="RefSeq"/>
        </authorList>
    </citation>
    <scope>IDENTIFICATION</scope>
    <source>
        <tissue evidence="4">Whole insect</tissue>
    </source>
</reference>
<dbReference type="GeneID" id="114342556"/>
<gene>
    <name evidence="4" type="primary">LOC114342556</name>
</gene>
<dbReference type="RefSeq" id="XP_028149175.1">
    <property type="nucleotide sequence ID" value="XM_028293374.1"/>
</dbReference>
<dbReference type="InParanoid" id="A0A6P7GZG4"/>
<feature type="coiled-coil region" evidence="1">
    <location>
        <begin position="101"/>
        <end position="149"/>
    </location>
</feature>
<dbReference type="OrthoDB" id="6783553at2759"/>
<dbReference type="KEGG" id="dvv:114342556"/>
<dbReference type="EnsemblMetazoa" id="XM_028293374.2">
    <property type="protein sequence ID" value="XP_028149175.1"/>
    <property type="gene ID" value="LOC114342556"/>
</dbReference>
<keyword evidence="3" id="KW-1185">Reference proteome</keyword>
<reference evidence="2" key="2">
    <citation type="submission" date="2025-05" db="UniProtKB">
        <authorList>
            <consortium name="EnsemblMetazoa"/>
        </authorList>
    </citation>
    <scope>IDENTIFICATION</scope>
</reference>